<dbReference type="SUPFAM" id="SSF52821">
    <property type="entry name" value="Rhodanese/Cell cycle control phosphatase"/>
    <property type="match status" value="1"/>
</dbReference>
<dbReference type="Gene3D" id="3.30.2350.10">
    <property type="entry name" value="Pseudouridine synthase"/>
    <property type="match status" value="1"/>
</dbReference>
<comment type="similarity">
    <text evidence="1">Belongs to the pseudouridine synthase RluA family.</text>
</comment>
<dbReference type="CDD" id="cd01518">
    <property type="entry name" value="RHOD_YceA"/>
    <property type="match status" value="1"/>
</dbReference>
<dbReference type="InterPro" id="IPR020936">
    <property type="entry name" value="TrhO"/>
</dbReference>
<accession>A0A518G7K4</accession>
<dbReference type="InterPro" id="IPR020103">
    <property type="entry name" value="PsdUridine_synth_cat_dom_sf"/>
</dbReference>
<keyword evidence="5" id="KW-0413">Isomerase</keyword>
<dbReference type="EC" id="1.14.-.-" evidence="2"/>
<dbReference type="PROSITE" id="PS50206">
    <property type="entry name" value="RHODANESE_3"/>
    <property type="match status" value="1"/>
</dbReference>
<dbReference type="Gene3D" id="3.40.250.10">
    <property type="entry name" value="Rhodanese-like domain"/>
    <property type="match status" value="1"/>
</dbReference>
<dbReference type="RefSeq" id="WP_145078328.1">
    <property type="nucleotide sequence ID" value="NZ_CP036298.1"/>
</dbReference>
<evidence type="ECO:0000256" key="3">
    <source>
        <dbReference type="PIRSR" id="PIRSR606225-1"/>
    </source>
</evidence>
<dbReference type="InterPro" id="IPR006224">
    <property type="entry name" value="PsdUridine_synth_RluA-like_CS"/>
</dbReference>
<evidence type="ECO:0000313" key="6">
    <source>
        <dbReference type="Proteomes" id="UP000318017"/>
    </source>
</evidence>
<dbReference type="EMBL" id="CP036298">
    <property type="protein sequence ID" value="QDV24562.1"/>
    <property type="molecule type" value="Genomic_DNA"/>
</dbReference>
<dbReference type="PROSITE" id="PS01129">
    <property type="entry name" value="PSI_RLU"/>
    <property type="match status" value="1"/>
</dbReference>
<gene>
    <name evidence="5" type="primary">rluA_2</name>
    <name evidence="2" type="synonym">trhO</name>
    <name evidence="5" type="ORF">Q31a_28820</name>
</gene>
<dbReference type="NCBIfam" id="TIGR00005">
    <property type="entry name" value="rluA_subfam"/>
    <property type="match status" value="1"/>
</dbReference>
<dbReference type="OrthoDB" id="9784108at2"/>
<proteinExistence type="inferred from homology"/>
<protein>
    <recommendedName>
        <fullName evidence="2">tRNA uridine(34) hydroxylase</fullName>
        <ecNumber evidence="2">1.14.-.-</ecNumber>
    </recommendedName>
    <alternativeName>
        <fullName evidence="2">tRNA hydroxylation protein O</fullName>
    </alternativeName>
</protein>
<dbReference type="GO" id="GO:0001522">
    <property type="term" value="P:pseudouridine synthesis"/>
    <property type="evidence" value="ECO:0007669"/>
    <property type="project" value="InterPro"/>
</dbReference>
<dbReference type="Proteomes" id="UP000318017">
    <property type="component" value="Chromosome"/>
</dbReference>
<dbReference type="Gene3D" id="3.30.70.100">
    <property type="match status" value="1"/>
</dbReference>
<comment type="function">
    <text evidence="2">Catalyzes oxygen-dependent 5-hydroxyuridine (ho5U) modification at position 34 in tRNAs.</text>
</comment>
<dbReference type="GO" id="GO:0016705">
    <property type="term" value="F:oxidoreductase activity, acting on paired donors, with incorporation or reduction of molecular oxygen"/>
    <property type="evidence" value="ECO:0007669"/>
    <property type="project" value="UniProtKB-UniRule"/>
</dbReference>
<dbReference type="GO" id="GO:0140098">
    <property type="term" value="F:catalytic activity, acting on RNA"/>
    <property type="evidence" value="ECO:0007669"/>
    <property type="project" value="UniProtKB-ARBA"/>
</dbReference>
<dbReference type="InterPro" id="IPR006225">
    <property type="entry name" value="PsdUridine_synth_RluC/D"/>
</dbReference>
<dbReference type="InterPro" id="IPR036873">
    <property type="entry name" value="Rhodanese-like_dom_sf"/>
</dbReference>
<dbReference type="AlphaFoldDB" id="A0A518G7K4"/>
<dbReference type="Pfam" id="PF17773">
    <property type="entry name" value="UPF0176_N"/>
    <property type="match status" value="1"/>
</dbReference>
<feature type="active site" evidence="3">
    <location>
        <position position="444"/>
    </location>
</feature>
<dbReference type="PANTHER" id="PTHR43268">
    <property type="entry name" value="THIOSULFATE SULFURTRANSFERASE/RHODANESE-LIKE DOMAIN-CONTAINING PROTEIN 2"/>
    <property type="match status" value="1"/>
</dbReference>
<name>A0A518G7K4_9BACT</name>
<evidence type="ECO:0000256" key="1">
    <source>
        <dbReference type="ARBA" id="ARBA00010876"/>
    </source>
</evidence>
<evidence type="ECO:0000259" key="4">
    <source>
        <dbReference type="PROSITE" id="PS50206"/>
    </source>
</evidence>
<reference evidence="5 6" key="1">
    <citation type="submission" date="2019-02" db="EMBL/GenBank/DDBJ databases">
        <title>Deep-cultivation of Planctomycetes and their phenomic and genomic characterization uncovers novel biology.</title>
        <authorList>
            <person name="Wiegand S."/>
            <person name="Jogler M."/>
            <person name="Boedeker C."/>
            <person name="Pinto D."/>
            <person name="Vollmers J."/>
            <person name="Rivas-Marin E."/>
            <person name="Kohn T."/>
            <person name="Peeters S.H."/>
            <person name="Heuer A."/>
            <person name="Rast P."/>
            <person name="Oberbeckmann S."/>
            <person name="Bunk B."/>
            <person name="Jeske O."/>
            <person name="Meyerdierks A."/>
            <person name="Storesund J.E."/>
            <person name="Kallscheuer N."/>
            <person name="Luecker S."/>
            <person name="Lage O.M."/>
            <person name="Pohl T."/>
            <person name="Merkel B.J."/>
            <person name="Hornburger P."/>
            <person name="Mueller R.-W."/>
            <person name="Bruemmer F."/>
            <person name="Labrenz M."/>
            <person name="Spormann A.M."/>
            <person name="Op den Camp H."/>
            <person name="Overmann J."/>
            <person name="Amann R."/>
            <person name="Jetten M.S.M."/>
            <person name="Mascher T."/>
            <person name="Medema M.H."/>
            <person name="Devos D.P."/>
            <person name="Kaster A.-K."/>
            <person name="Ovreas L."/>
            <person name="Rohde M."/>
            <person name="Galperin M.Y."/>
            <person name="Jogler C."/>
        </authorList>
    </citation>
    <scope>NUCLEOTIDE SEQUENCE [LARGE SCALE GENOMIC DNA]</scope>
    <source>
        <strain evidence="5 6">Q31a</strain>
    </source>
</reference>
<dbReference type="InterPro" id="IPR001763">
    <property type="entry name" value="Rhodanese-like_dom"/>
</dbReference>
<comment type="similarity">
    <text evidence="2">Belongs to the TrhO family.</text>
</comment>
<dbReference type="CDD" id="cd02869">
    <property type="entry name" value="PseudoU_synth_RluA_like"/>
    <property type="match status" value="1"/>
</dbReference>
<keyword evidence="6" id="KW-1185">Reference proteome</keyword>
<dbReference type="GO" id="GO:0009982">
    <property type="term" value="F:pseudouridine synthase activity"/>
    <property type="evidence" value="ECO:0007669"/>
    <property type="project" value="InterPro"/>
</dbReference>
<sequence>MTSATAQQTESRILNIAAYKFVQLDNLQQRRETLKALCDNLGLRGTILLSPEGINLFLAGGPNEVEQFLGTLRSDPAFANLETKDSYSTTQPFRRMLVRLKKEIIAFGIDGIAPEERTSPKLPAQELRKWLDEGRPVRLLDVRNDYEFELGTFAGAEQLDIEHFREFPKAIEKLPEDAKQVPLVMFCTGGIRCEKAGPLMERAGFQEVYQLDGGILKYFEECGDAHYNGSCFVFDGRVALDPQLQPTGNILCFVCQAVLSEAEFNSDKFKIGKSCPKCYKTPQEQHQQRVATRASQLRELAATQPGCTPYTGIRRMHVPRKLAGLPLIEFLTQWHPPTPRQAWLDWIAQGRILQMSSRYDVLGVATAETLVKEGECFEQQLPDTIEPAINPLIDLLYEDQSLVVVNKPAPLPVHPSGRYNRNSLTSLLAPLYPNESLRIAHRLDAATSGVVVLCRKYQASRFVQPQFAAQTVEKQYVAQVHGHPAWDSMQCDAPISAKPSAAGGRKIDSAGQSAATEFHVLRRLPDGTSLLKVTPLSGRTHQIRLHACHLGHPLVGDALYPSGDVTAESNQLRSSELSSELSSGSQAPPTQTLRLHAASITLQHPDTRSPIVFTAPMPAWAERA</sequence>
<comment type="catalytic activity">
    <reaction evidence="2">
        <text>uridine(34) in tRNA + AH2 + O2 = 5-hydroxyuridine(34) in tRNA + A + H2O</text>
        <dbReference type="Rhea" id="RHEA:64224"/>
        <dbReference type="Rhea" id="RHEA-COMP:11727"/>
        <dbReference type="Rhea" id="RHEA-COMP:13381"/>
        <dbReference type="ChEBI" id="CHEBI:13193"/>
        <dbReference type="ChEBI" id="CHEBI:15377"/>
        <dbReference type="ChEBI" id="CHEBI:15379"/>
        <dbReference type="ChEBI" id="CHEBI:17499"/>
        <dbReference type="ChEBI" id="CHEBI:65315"/>
        <dbReference type="ChEBI" id="CHEBI:136877"/>
    </reaction>
</comment>
<dbReference type="KEGG" id="ahel:Q31a_28820"/>
<dbReference type="InterPro" id="IPR006145">
    <property type="entry name" value="PsdUridine_synth_RsuA/RluA"/>
</dbReference>
<keyword evidence="2" id="KW-0819">tRNA processing</keyword>
<dbReference type="SUPFAM" id="SSF55120">
    <property type="entry name" value="Pseudouridine synthase"/>
    <property type="match status" value="1"/>
</dbReference>
<feature type="domain" description="Rhodanese" evidence="4">
    <location>
        <begin position="133"/>
        <end position="227"/>
    </location>
</feature>
<dbReference type="Pfam" id="PF00849">
    <property type="entry name" value="PseudoU_synth_2"/>
    <property type="match status" value="1"/>
</dbReference>
<dbReference type="PANTHER" id="PTHR43268:SF3">
    <property type="entry name" value="RHODANESE-LIKE DOMAIN-CONTAINING PROTEIN 7-RELATED"/>
    <property type="match status" value="1"/>
</dbReference>
<organism evidence="5 6">
    <name type="scientific">Aureliella helgolandensis</name>
    <dbReference type="NCBI Taxonomy" id="2527968"/>
    <lineage>
        <taxon>Bacteria</taxon>
        <taxon>Pseudomonadati</taxon>
        <taxon>Planctomycetota</taxon>
        <taxon>Planctomycetia</taxon>
        <taxon>Pirellulales</taxon>
        <taxon>Pirellulaceae</taxon>
        <taxon>Aureliella</taxon>
    </lineage>
</organism>
<dbReference type="GO" id="GO:0003723">
    <property type="term" value="F:RNA binding"/>
    <property type="evidence" value="ECO:0007669"/>
    <property type="project" value="InterPro"/>
</dbReference>
<dbReference type="InterPro" id="IPR040503">
    <property type="entry name" value="TRHO_N"/>
</dbReference>
<dbReference type="NCBIfam" id="NF003703">
    <property type="entry name" value="PRK05320.1"/>
    <property type="match status" value="1"/>
</dbReference>
<dbReference type="SMART" id="SM00450">
    <property type="entry name" value="RHOD"/>
    <property type="match status" value="1"/>
</dbReference>
<evidence type="ECO:0000256" key="2">
    <source>
        <dbReference type="HAMAP-Rule" id="MF_00469"/>
    </source>
</evidence>
<dbReference type="HAMAP" id="MF_00469">
    <property type="entry name" value="TrhO"/>
    <property type="match status" value="1"/>
</dbReference>
<evidence type="ECO:0000313" key="5">
    <source>
        <dbReference type="EMBL" id="QDV24562.1"/>
    </source>
</evidence>
<dbReference type="Pfam" id="PF00581">
    <property type="entry name" value="Rhodanese"/>
    <property type="match status" value="1"/>
</dbReference>
<keyword evidence="2" id="KW-0560">Oxidoreductase</keyword>
<dbReference type="GO" id="GO:0006400">
    <property type="term" value="P:tRNA modification"/>
    <property type="evidence" value="ECO:0007669"/>
    <property type="project" value="UniProtKB-UniRule"/>
</dbReference>